<dbReference type="Pfam" id="PF03235">
    <property type="entry name" value="GmrSD_N"/>
    <property type="match status" value="1"/>
</dbReference>
<reference evidence="3" key="1">
    <citation type="submission" date="2020-05" db="EMBL/GenBank/DDBJ databases">
        <title>Genomic Encyclopedia of Type Strains, Phase IV (KMG-V): Genome sequencing to study the core and pangenomes of soil and plant-associated prokaryotes.</title>
        <authorList>
            <person name="Whitman W."/>
        </authorList>
    </citation>
    <scope>NUCLEOTIDE SEQUENCE</scope>
    <source>
        <strain evidence="3">16F</strain>
    </source>
</reference>
<feature type="region of interest" description="Disordered" evidence="1">
    <location>
        <begin position="126"/>
        <end position="147"/>
    </location>
</feature>
<accession>A0A8J8K7B4</accession>
<evidence type="ECO:0000259" key="2">
    <source>
        <dbReference type="Pfam" id="PF03235"/>
    </source>
</evidence>
<name>A0A8J8K7B4_9FLAO</name>
<proteinExistence type="predicted"/>
<dbReference type="AlphaFoldDB" id="A0A8J8K7B4"/>
<protein>
    <recommendedName>
        <fullName evidence="2">GmrSD restriction endonucleases N-terminal domain-containing protein</fullName>
    </recommendedName>
</protein>
<gene>
    <name evidence="3" type="ORF">HNQ03_000870</name>
</gene>
<comment type="caution">
    <text evidence="3">The sequence shown here is derived from an EMBL/GenBank/DDBJ whole genome shotgun (WGS) entry which is preliminary data.</text>
</comment>
<evidence type="ECO:0000256" key="1">
    <source>
        <dbReference type="SAM" id="MobiDB-lite"/>
    </source>
</evidence>
<sequence>MYEIRPESVKTFVEDNSIKLPRFQRKQTWDDKKNFELCISIFKEYPMGVCILNLEKQNGVETKWLLDGRQRRNALATIWDDPEQIYIWAKKWLKLKNNDQLADVEEKFWESINDYLEEDVVENENNEIDSDLNDENNEDLDDSLSSDEEEEFNLNSSGLEFLLEIIKLIHNKTTKFSGFTRPFDFTKLIKRLPYETTVNGKRTLTSKKLKSFINQYETYCKDELLDLNSKVSFESFMFQRFDLDSSTKQSLKAQITQNWDNIYARIDILNKIRNILIGAKIGLIEVKDIASTDSQKIFNIINSKGTKLNAVEILSAKPSWNIIIKNPTQKQIVATKELYTKIEVRYENIVKWDLPATFLSVIQNGSSFFKEFTDSKADFEKQLTLGFKLVSGLIQGGVKKEDIDDLSRNKDINWEVDIENLANEVDLFSKIILSNEYFKYFKSWKVSIMDLLTDAITLNFVIILYKDWVRKGKPVGSDTKAKQFQKNSFILIDQLIFEYVNKQWRGSSDSKIAKNLNNFGGLPELFEPITKARWRTLLNEIIDSNSIDSDKITQKMMEPILYHFYCISKIQGPDSFYKIEVDHIIPQSIFNKSALRDRDSLQHNLYNLALLPKDDNISKSSKRLVEISNQWLKDQIEKYAFIKENQFTTFSELNNLEQLKNLRGNMILDAFDKKRDSILNN</sequence>
<evidence type="ECO:0000313" key="4">
    <source>
        <dbReference type="Proteomes" id="UP000610746"/>
    </source>
</evidence>
<dbReference type="Proteomes" id="UP000610746">
    <property type="component" value="Unassembled WGS sequence"/>
</dbReference>
<evidence type="ECO:0000313" key="3">
    <source>
        <dbReference type="EMBL" id="NRS91803.1"/>
    </source>
</evidence>
<dbReference type="EMBL" id="JABSNO010000005">
    <property type="protein sequence ID" value="NRS91803.1"/>
    <property type="molecule type" value="Genomic_DNA"/>
</dbReference>
<feature type="domain" description="GmrSD restriction endonucleases N-terminal" evidence="2">
    <location>
        <begin position="10"/>
        <end position="154"/>
    </location>
</feature>
<keyword evidence="4" id="KW-1185">Reference proteome</keyword>
<organism evidence="3 4">
    <name type="scientific">Frigoriflavimonas asaccharolytica</name>
    <dbReference type="NCBI Taxonomy" id="2735899"/>
    <lineage>
        <taxon>Bacteria</taxon>
        <taxon>Pseudomonadati</taxon>
        <taxon>Bacteroidota</taxon>
        <taxon>Flavobacteriia</taxon>
        <taxon>Flavobacteriales</taxon>
        <taxon>Weeksellaceae</taxon>
        <taxon>Frigoriflavimonas</taxon>
    </lineage>
</organism>
<dbReference type="InterPro" id="IPR004919">
    <property type="entry name" value="GmrSD_N"/>
</dbReference>
<dbReference type="RefSeq" id="WP_173778427.1">
    <property type="nucleotide sequence ID" value="NZ_JABSNO010000005.1"/>
</dbReference>